<feature type="region of interest" description="Disordered" evidence="1">
    <location>
        <begin position="947"/>
        <end position="1027"/>
    </location>
</feature>
<dbReference type="OMA" id="NEFAYGH"/>
<evidence type="ECO:0000313" key="3">
    <source>
        <dbReference type="Proteomes" id="UP000324705"/>
    </source>
</evidence>
<feature type="compositionally biased region" description="Basic residues" evidence="1">
    <location>
        <begin position="901"/>
        <end position="913"/>
    </location>
</feature>
<sequence length="1027" mass="112334">MHVCYLKYLGLLFQKLYLSHPTFVYNSASFDWSVQQTVILMGAKVEGESYNPGYYATGDLHMDSNGWRSPYYEDKTSNGQLYNGFMTKQADGYSEYDNETLKRTMLSHEAMFRQQVYELHRVYKIQRDLMKHYENKDAYAYPELADASQTNSSSQVPPNGSKMIWQMPLVAKTYGEATVAVHTDTNHSLKFLSDGSVLPSPNGFPSNGVALNTKQGIIDLELPADHYIDDDNTSDNKPIDFLGVDSGTKPPNDARVTFSGAEGLGRFNDNSSTSGLLTTNKPGGCHVADLNEPITGMHMGGTNGSVSRALLYTLENSWHQSAVRSSTANFGFNKEYSKEKHTDEGTSSNFLDASAKLRQEEKSLIDKGKQVSNQSFFTPRYSNVDLQKSFKVADGRSATNEFIYHGQNSSVGWFSKGPMGASPINNFARLDHPHHSSIGTPVAPISIPHIDHPSVASPIGSCTVDPRSSVINNAFQRVPSFNGSSTVNSYKSPSAVTQSIGPSIHKLKRFDNLDGSYFGFPPDPFSASRSRQQVAISSELEQRNCLMFEHSAARQSHGYPQSTNGKGTKNFNLNEALSDGLEELVEQDGRSVGSLQHSKGEGSVFGISWLKNKATCADPTGLEKQRKMLGHSNGTAADTKINNNLTGITPIVCNLSDSASTSLGCRIKIDDASEGITDRTWLVCNKTEESTTRHLPLSSQKPLDRDGQAAEGVVNKSGAAVVRNLFDLNDDVPHEDNSESSVVSHECDVAALQNNHAKRTFLFDLEEVPACEDGAAWTSQQECTPSGKLGASKEVDLCFPSATDAAQIILALSTDVPTTTGTPDDMLQWFAELAISNMDDHAEQAKVQGCIDNSSDDGSDSFEALTLKLEECKTDERWTRTPEPPLTDDDQAVSAVNLLSKPKRGPQRKRRQKRDFQKDILPGLSSLSRPKIIEDIQLIEGLVQASGGSWESSLTRRARGGRTRGRKPRKNEPATVEIEAEAEASPPSKPNSIGLEADERGMVSWGRTTRRCRKPRCPLGNSVAASS</sequence>
<dbReference type="Pfam" id="PF05904">
    <property type="entry name" value="DUF863"/>
    <property type="match status" value="2"/>
</dbReference>
<feature type="compositionally biased region" description="Low complexity" evidence="1">
    <location>
        <begin position="983"/>
        <end position="992"/>
    </location>
</feature>
<keyword evidence="3" id="KW-1185">Reference proteome</keyword>
<dbReference type="AlphaFoldDB" id="A0A9R1AR01"/>
<evidence type="ECO:0000256" key="1">
    <source>
        <dbReference type="SAM" id="MobiDB-lite"/>
    </source>
</evidence>
<proteinExistence type="predicted"/>
<reference evidence="2 3" key="1">
    <citation type="submission" date="2017-09" db="EMBL/GenBank/DDBJ databases">
        <authorList>
            <consortium name="International Durum Wheat Genome Sequencing Consortium (IDWGSC)"/>
            <person name="Milanesi L."/>
        </authorList>
    </citation>
    <scope>NUCLEOTIDE SEQUENCE [LARGE SCALE GENOMIC DNA]</scope>
    <source>
        <strain evidence="3">cv. Svevo</strain>
    </source>
</reference>
<protein>
    <submittedName>
        <fullName evidence="2">Uncharacterized protein</fullName>
    </submittedName>
</protein>
<dbReference type="PANTHER" id="PTHR33167">
    <property type="entry name" value="TRANSCRIPTION FACTOR, PUTATIVE (DUF863)-RELATED"/>
    <property type="match status" value="1"/>
</dbReference>
<dbReference type="PANTHER" id="PTHR33167:SF68">
    <property type="entry name" value="OS03G0758600 PROTEIN"/>
    <property type="match status" value="1"/>
</dbReference>
<organism evidence="2 3">
    <name type="scientific">Triticum turgidum subsp. durum</name>
    <name type="common">Durum wheat</name>
    <name type="synonym">Triticum durum</name>
    <dbReference type="NCBI Taxonomy" id="4567"/>
    <lineage>
        <taxon>Eukaryota</taxon>
        <taxon>Viridiplantae</taxon>
        <taxon>Streptophyta</taxon>
        <taxon>Embryophyta</taxon>
        <taxon>Tracheophyta</taxon>
        <taxon>Spermatophyta</taxon>
        <taxon>Magnoliopsida</taxon>
        <taxon>Liliopsida</taxon>
        <taxon>Poales</taxon>
        <taxon>Poaceae</taxon>
        <taxon>BOP clade</taxon>
        <taxon>Pooideae</taxon>
        <taxon>Triticodae</taxon>
        <taxon>Triticeae</taxon>
        <taxon>Triticinae</taxon>
        <taxon>Triticum</taxon>
    </lineage>
</organism>
<evidence type="ECO:0000313" key="2">
    <source>
        <dbReference type="EMBL" id="VAI36980.1"/>
    </source>
</evidence>
<dbReference type="Gramene" id="TRITD5Bv1G202270.9">
    <property type="protein sequence ID" value="TRITD5Bv1G202270.9"/>
    <property type="gene ID" value="TRITD5Bv1G202270"/>
</dbReference>
<dbReference type="InterPro" id="IPR008581">
    <property type="entry name" value="DUF863_pln"/>
</dbReference>
<dbReference type="EMBL" id="LT934120">
    <property type="protein sequence ID" value="VAI36980.1"/>
    <property type="molecule type" value="Genomic_DNA"/>
</dbReference>
<dbReference type="Proteomes" id="UP000324705">
    <property type="component" value="Chromosome 5B"/>
</dbReference>
<feature type="compositionally biased region" description="Basic residues" evidence="1">
    <location>
        <begin position="956"/>
        <end position="969"/>
    </location>
</feature>
<feature type="region of interest" description="Disordered" evidence="1">
    <location>
        <begin position="897"/>
        <end position="921"/>
    </location>
</feature>
<name>A0A9R1AR01_TRITD</name>
<accession>A0A9R1AR01</accession>
<gene>
    <name evidence="2" type="ORF">TRITD_5Bv1G202270</name>
</gene>